<dbReference type="AlphaFoldDB" id="A0A4D4MIU0"/>
<sequence>MELAHFLDPCVHDPAEDLIGSGAMRQPADLDVTKALVVVREPHDEEIRPRGFLPARKPE</sequence>
<reference evidence="1 2" key="1">
    <citation type="submission" date="2019-04" db="EMBL/GenBank/DDBJ databases">
        <title>Draft genome sequences of Streptomyces avermitilis ATCC 31267.</title>
        <authorList>
            <person name="Komaki H."/>
            <person name="Tamura T."/>
            <person name="Hosoyama A."/>
        </authorList>
    </citation>
    <scope>NUCLEOTIDE SEQUENCE [LARGE SCALE GENOMIC DNA]</scope>
    <source>
        <strain evidence="1 2">ATCC 31267</strain>
    </source>
</reference>
<name>A0A4D4MIU0_STRAX</name>
<gene>
    <name evidence="1" type="ORF">SAV31267_006620</name>
</gene>
<evidence type="ECO:0000313" key="1">
    <source>
        <dbReference type="EMBL" id="GDY71177.1"/>
    </source>
</evidence>
<dbReference type="Proteomes" id="UP000299211">
    <property type="component" value="Unassembled WGS sequence"/>
</dbReference>
<organism evidence="1 2">
    <name type="scientific">Streptomyces avermitilis</name>
    <dbReference type="NCBI Taxonomy" id="33903"/>
    <lineage>
        <taxon>Bacteria</taxon>
        <taxon>Bacillati</taxon>
        <taxon>Actinomycetota</taxon>
        <taxon>Actinomycetes</taxon>
        <taxon>Kitasatosporales</taxon>
        <taxon>Streptomycetaceae</taxon>
        <taxon>Streptomyces</taxon>
    </lineage>
</organism>
<proteinExistence type="predicted"/>
<comment type="caution">
    <text evidence="1">The sequence shown here is derived from an EMBL/GenBank/DDBJ whole genome shotgun (WGS) entry which is preliminary data.</text>
</comment>
<accession>A0A4D4MIU0</accession>
<evidence type="ECO:0000313" key="2">
    <source>
        <dbReference type="Proteomes" id="UP000299211"/>
    </source>
</evidence>
<protein>
    <submittedName>
        <fullName evidence="1">Uncharacterized protein</fullName>
    </submittedName>
</protein>
<dbReference type="EMBL" id="BJHY01000001">
    <property type="protein sequence ID" value="GDY71177.1"/>
    <property type="molecule type" value="Genomic_DNA"/>
</dbReference>